<comment type="caution">
    <text evidence="1">The sequence shown here is derived from an EMBL/GenBank/DDBJ whole genome shotgun (WGS) entry which is preliminary data.</text>
</comment>
<dbReference type="InterPro" id="IPR056931">
    <property type="entry name" value="D14-like"/>
</dbReference>
<sequence>MKPGRGKSKGNRFENFIGRQLSKWLTYGEDAKQLIPTRLSGGWAAGEEWRQAGDLAPNGPEGEKFRRRFIVECKHRKGDLLWELYTMKPAQNIRGWWRKLEAEAAKLSNTFIPLLICRQNVRPVLAIMPTWLAEALWAYRPTLGRLITYRDETMGFGIIRLDLLLEYYTPDELFDRLPSVPDMFDVT</sequence>
<dbReference type="Pfam" id="PF24608">
    <property type="entry name" value="PDDEXK_15"/>
    <property type="match status" value="1"/>
</dbReference>
<name>A0A0F9SIX8_9ZZZZ</name>
<gene>
    <name evidence="1" type="ORF">LCGC14_0446910</name>
</gene>
<dbReference type="EMBL" id="LAZR01000437">
    <property type="protein sequence ID" value="KKN68905.1"/>
    <property type="molecule type" value="Genomic_DNA"/>
</dbReference>
<evidence type="ECO:0000313" key="1">
    <source>
        <dbReference type="EMBL" id="KKN68905.1"/>
    </source>
</evidence>
<protein>
    <submittedName>
        <fullName evidence="1">Uncharacterized protein</fullName>
    </submittedName>
</protein>
<proteinExistence type="predicted"/>
<organism evidence="1">
    <name type="scientific">marine sediment metagenome</name>
    <dbReference type="NCBI Taxonomy" id="412755"/>
    <lineage>
        <taxon>unclassified sequences</taxon>
        <taxon>metagenomes</taxon>
        <taxon>ecological metagenomes</taxon>
    </lineage>
</organism>
<reference evidence="1" key="1">
    <citation type="journal article" date="2015" name="Nature">
        <title>Complex archaea that bridge the gap between prokaryotes and eukaryotes.</title>
        <authorList>
            <person name="Spang A."/>
            <person name="Saw J.H."/>
            <person name="Jorgensen S.L."/>
            <person name="Zaremba-Niedzwiedzka K."/>
            <person name="Martijn J."/>
            <person name="Lind A.E."/>
            <person name="van Eijk R."/>
            <person name="Schleper C."/>
            <person name="Guy L."/>
            <person name="Ettema T.J."/>
        </authorList>
    </citation>
    <scope>NUCLEOTIDE SEQUENCE</scope>
</reference>
<dbReference type="AlphaFoldDB" id="A0A0F9SIX8"/>
<accession>A0A0F9SIX8</accession>